<gene>
    <name evidence="2" type="ORF">E3T25_13935</name>
</gene>
<name>A0ABY2J4M4_9MICO</name>
<protein>
    <recommendedName>
        <fullName evidence="4">Integral membrane protein</fullName>
    </recommendedName>
</protein>
<feature type="transmembrane region" description="Helical" evidence="1">
    <location>
        <begin position="88"/>
        <end position="110"/>
    </location>
</feature>
<evidence type="ECO:0000313" key="2">
    <source>
        <dbReference type="EMBL" id="TFC99892.1"/>
    </source>
</evidence>
<keyword evidence="1" id="KW-0472">Membrane</keyword>
<keyword evidence="3" id="KW-1185">Reference proteome</keyword>
<evidence type="ECO:0000313" key="3">
    <source>
        <dbReference type="Proteomes" id="UP000297851"/>
    </source>
</evidence>
<feature type="transmembrane region" description="Helical" evidence="1">
    <location>
        <begin position="116"/>
        <end position="136"/>
    </location>
</feature>
<keyword evidence="1" id="KW-0812">Transmembrane</keyword>
<proteinExistence type="predicted"/>
<organism evidence="2 3">
    <name type="scientific">Cryobacterium sandaracinum</name>
    <dbReference type="NCBI Taxonomy" id="1259247"/>
    <lineage>
        <taxon>Bacteria</taxon>
        <taxon>Bacillati</taxon>
        <taxon>Actinomycetota</taxon>
        <taxon>Actinomycetes</taxon>
        <taxon>Micrococcales</taxon>
        <taxon>Microbacteriaceae</taxon>
        <taxon>Cryobacterium</taxon>
    </lineage>
</organism>
<evidence type="ECO:0000256" key="1">
    <source>
        <dbReference type="SAM" id="Phobius"/>
    </source>
</evidence>
<feature type="transmembrane region" description="Helical" evidence="1">
    <location>
        <begin position="20"/>
        <end position="45"/>
    </location>
</feature>
<dbReference type="EMBL" id="SOGO01000038">
    <property type="protein sequence ID" value="TFC99892.1"/>
    <property type="molecule type" value="Genomic_DNA"/>
</dbReference>
<reference evidence="2 3" key="1">
    <citation type="submission" date="2019-03" db="EMBL/GenBank/DDBJ databases">
        <title>Genomics of glacier-inhabiting Cryobacterium strains.</title>
        <authorList>
            <person name="Liu Q."/>
            <person name="Xin Y.-H."/>
        </authorList>
    </citation>
    <scope>NUCLEOTIDE SEQUENCE [LARGE SCALE GENOMIC DNA]</scope>
    <source>
        <strain evidence="2 3">TMT2-16</strain>
    </source>
</reference>
<dbReference type="Proteomes" id="UP000297851">
    <property type="component" value="Unassembled WGS sequence"/>
</dbReference>
<keyword evidence="1" id="KW-1133">Transmembrane helix</keyword>
<evidence type="ECO:0008006" key="4">
    <source>
        <dbReference type="Google" id="ProtNLM"/>
    </source>
</evidence>
<accession>A0ABY2J4M4</accession>
<comment type="caution">
    <text evidence="2">The sequence shown here is derived from an EMBL/GenBank/DDBJ whole genome shotgun (WGS) entry which is preliminary data.</text>
</comment>
<feature type="transmembrane region" description="Helical" evidence="1">
    <location>
        <begin position="65"/>
        <end position="81"/>
    </location>
</feature>
<sequence>MMMTQSGEEAESARGVGSVLAWAGILVLWSALVVSCTLLLGRGAYMTVYFAATGEALAEARTGNLLILVGSLGLFLAAVWARLMRVPLWACILVAVPAALVGGLTLVAGATLIPELSYLLAVPIAAAALISVLILARPIRRNPVTIERTSSRSDEA</sequence>